<keyword evidence="1 4" id="KW-0479">Metal-binding</keyword>
<dbReference type="Gene3D" id="3.90.180.10">
    <property type="entry name" value="Medium-chain alcohol dehydrogenases, catalytic domain"/>
    <property type="match status" value="1"/>
</dbReference>
<dbReference type="PANTHER" id="PTHR43401">
    <property type="entry name" value="L-THREONINE 3-DEHYDROGENASE"/>
    <property type="match status" value="1"/>
</dbReference>
<name>A0A3E2WQI6_9FIRM</name>
<reference evidence="6 7" key="1">
    <citation type="submission" date="2018-08" db="EMBL/GenBank/DDBJ databases">
        <title>A genome reference for cultivated species of the human gut microbiota.</title>
        <authorList>
            <person name="Zou Y."/>
            <person name="Xue W."/>
            <person name="Luo G."/>
        </authorList>
    </citation>
    <scope>NUCLEOTIDE SEQUENCE [LARGE SCALE GENOMIC DNA]</scope>
    <source>
        <strain evidence="6 7">AF19-21</strain>
    </source>
</reference>
<dbReference type="Gene3D" id="3.40.50.720">
    <property type="entry name" value="NAD(P)-binding Rossmann-like Domain"/>
    <property type="match status" value="1"/>
</dbReference>
<dbReference type="InterPro" id="IPR011032">
    <property type="entry name" value="GroES-like_sf"/>
</dbReference>
<proteinExistence type="inferred from homology"/>
<dbReference type="EMBL" id="QVIA01000017">
    <property type="protein sequence ID" value="RGC29402.1"/>
    <property type="molecule type" value="Genomic_DNA"/>
</dbReference>
<dbReference type="AlphaFoldDB" id="A0A3E2WQI6"/>
<evidence type="ECO:0000256" key="4">
    <source>
        <dbReference type="RuleBase" id="RU361277"/>
    </source>
</evidence>
<accession>A0A3E2WQI6</accession>
<dbReference type="InterPro" id="IPR002328">
    <property type="entry name" value="ADH_Zn_CS"/>
</dbReference>
<evidence type="ECO:0000313" key="6">
    <source>
        <dbReference type="EMBL" id="RGC29402.1"/>
    </source>
</evidence>
<dbReference type="InterPro" id="IPR013149">
    <property type="entry name" value="ADH-like_C"/>
</dbReference>
<comment type="similarity">
    <text evidence="4">Belongs to the zinc-containing alcohol dehydrogenase family.</text>
</comment>
<dbReference type="SUPFAM" id="SSF51735">
    <property type="entry name" value="NAD(P)-binding Rossmann-fold domains"/>
    <property type="match status" value="1"/>
</dbReference>
<evidence type="ECO:0000313" key="7">
    <source>
        <dbReference type="Proteomes" id="UP000261111"/>
    </source>
</evidence>
<comment type="cofactor">
    <cofactor evidence="4">
        <name>Zn(2+)</name>
        <dbReference type="ChEBI" id="CHEBI:29105"/>
    </cofactor>
</comment>
<sequence>MKMKSALWDKIGHMSVVEMDVPEPKRNEVKIKIAYCGICDNDPQIINGGYPILQPPMTMGHEYTGTIVEVGEDVTTCKIGDRVVANMHAFCGACHYCHNGMEHFCENMTFATGAFADYATVAATAVTKIPDSMTFEQAALAEPLSAAIHGMDILQMSAGKSVIIYGGAAIAQMYIMLAHRAGASKIFMVDPVEEKRKMALKCGANLVIDPASQSVKEVVAEETNGYGVDYCIDVSGSVENAEECVEIVAKCGRILYAASYDFGDRPMNLNLFTARCEKELSIVTSQQSPYSFDRAVALMENMDMRHLITGIYDLDCLDEALENVFTGKTIRVLIRP</sequence>
<evidence type="ECO:0000256" key="2">
    <source>
        <dbReference type="ARBA" id="ARBA00022833"/>
    </source>
</evidence>
<dbReference type="InterPro" id="IPR050129">
    <property type="entry name" value="Zn_alcohol_dh"/>
</dbReference>
<feature type="domain" description="Enoyl reductase (ER)" evidence="5">
    <location>
        <begin position="12"/>
        <end position="334"/>
    </location>
</feature>
<keyword evidence="3" id="KW-0560">Oxidoreductase</keyword>
<dbReference type="GO" id="GO:0008270">
    <property type="term" value="F:zinc ion binding"/>
    <property type="evidence" value="ECO:0007669"/>
    <property type="project" value="InterPro"/>
</dbReference>
<dbReference type="Pfam" id="PF00107">
    <property type="entry name" value="ADH_zinc_N"/>
    <property type="match status" value="1"/>
</dbReference>
<comment type="caution">
    <text evidence="6">The sequence shown here is derived from an EMBL/GenBank/DDBJ whole genome shotgun (WGS) entry which is preliminary data.</text>
</comment>
<evidence type="ECO:0000256" key="3">
    <source>
        <dbReference type="ARBA" id="ARBA00023002"/>
    </source>
</evidence>
<dbReference type="InterPro" id="IPR013154">
    <property type="entry name" value="ADH-like_N"/>
</dbReference>
<dbReference type="Pfam" id="PF08240">
    <property type="entry name" value="ADH_N"/>
    <property type="match status" value="1"/>
</dbReference>
<evidence type="ECO:0000256" key="1">
    <source>
        <dbReference type="ARBA" id="ARBA00022723"/>
    </source>
</evidence>
<gene>
    <name evidence="6" type="ORF">DWX41_15225</name>
</gene>
<dbReference type="PROSITE" id="PS00059">
    <property type="entry name" value="ADH_ZINC"/>
    <property type="match status" value="1"/>
</dbReference>
<dbReference type="RefSeq" id="WP_025653908.1">
    <property type="nucleotide sequence ID" value="NZ_QVIA01000017.1"/>
</dbReference>
<dbReference type="GO" id="GO:0016491">
    <property type="term" value="F:oxidoreductase activity"/>
    <property type="evidence" value="ECO:0007669"/>
    <property type="project" value="UniProtKB-KW"/>
</dbReference>
<evidence type="ECO:0000259" key="5">
    <source>
        <dbReference type="SMART" id="SM00829"/>
    </source>
</evidence>
<dbReference type="InterPro" id="IPR036291">
    <property type="entry name" value="NAD(P)-bd_dom_sf"/>
</dbReference>
<dbReference type="InterPro" id="IPR020843">
    <property type="entry name" value="ER"/>
</dbReference>
<protein>
    <recommendedName>
        <fullName evidence="5">Enoyl reductase (ER) domain-containing protein</fullName>
    </recommendedName>
</protein>
<dbReference type="PANTHER" id="PTHR43401:SF2">
    <property type="entry name" value="L-THREONINE 3-DEHYDROGENASE"/>
    <property type="match status" value="1"/>
</dbReference>
<organism evidence="6 7">
    <name type="scientific">Hungatella hathewayi</name>
    <dbReference type="NCBI Taxonomy" id="154046"/>
    <lineage>
        <taxon>Bacteria</taxon>
        <taxon>Bacillati</taxon>
        <taxon>Bacillota</taxon>
        <taxon>Clostridia</taxon>
        <taxon>Lachnospirales</taxon>
        <taxon>Lachnospiraceae</taxon>
        <taxon>Hungatella</taxon>
    </lineage>
</organism>
<keyword evidence="2 4" id="KW-0862">Zinc</keyword>
<dbReference type="Proteomes" id="UP000261111">
    <property type="component" value="Unassembled WGS sequence"/>
</dbReference>
<dbReference type="SMART" id="SM00829">
    <property type="entry name" value="PKS_ER"/>
    <property type="match status" value="1"/>
</dbReference>
<dbReference type="GeneID" id="93331987"/>
<dbReference type="SUPFAM" id="SSF50129">
    <property type="entry name" value="GroES-like"/>
    <property type="match status" value="1"/>
</dbReference>